<evidence type="ECO:0000256" key="3">
    <source>
        <dbReference type="ARBA" id="ARBA00023128"/>
    </source>
</evidence>
<evidence type="ECO:0000256" key="2">
    <source>
        <dbReference type="ARBA" id="ARBA00010901"/>
    </source>
</evidence>
<comment type="subcellular location">
    <subcellularLocation>
        <location evidence="1">Mitochondrion</location>
    </subcellularLocation>
</comment>
<dbReference type="GO" id="GO:0042030">
    <property type="term" value="F:ATPase inhibitor activity"/>
    <property type="evidence" value="ECO:0007669"/>
    <property type="project" value="InterPro"/>
</dbReference>
<dbReference type="Gene3D" id="1.20.5.500">
    <property type="entry name" value="Single helix bin"/>
    <property type="match status" value="1"/>
</dbReference>
<dbReference type="Proteomes" id="UP000789706">
    <property type="component" value="Unassembled WGS sequence"/>
</dbReference>
<evidence type="ECO:0000256" key="4">
    <source>
        <dbReference type="RuleBase" id="RU368087"/>
    </source>
</evidence>
<reference evidence="6" key="1">
    <citation type="submission" date="2021-06" db="EMBL/GenBank/DDBJ databases">
        <authorList>
            <person name="Kallberg Y."/>
            <person name="Tangrot J."/>
            <person name="Rosling A."/>
        </authorList>
    </citation>
    <scope>NUCLEOTIDE SEQUENCE</scope>
    <source>
        <strain evidence="6">AZ414A</strain>
    </source>
</reference>
<evidence type="ECO:0000313" key="7">
    <source>
        <dbReference type="Proteomes" id="UP000789706"/>
    </source>
</evidence>
<comment type="function">
    <text evidence="4">Inhibits the enzyme activity of ATPase.</text>
</comment>
<accession>A0A9N8VK13</accession>
<comment type="similarity">
    <text evidence="2 4">Belongs to the ATPase inhibitor family.</text>
</comment>
<dbReference type="AlphaFoldDB" id="A0A9N8VK13"/>
<proteinExistence type="inferred from homology"/>
<evidence type="ECO:0000256" key="5">
    <source>
        <dbReference type="SAM" id="Coils"/>
    </source>
</evidence>
<sequence>MSQSQAIRFRYFPLRLSAIFSPTTVGLRSSTAMTSVHFNSRYYSNSNISSGHIRDSDSTFSKKEKAVEDQWIRTHDAEKIKHLKEELDKQKKKLEELEDKFDKLDDKKKD</sequence>
<comment type="caution">
    <text evidence="6">The sequence shown here is derived from an EMBL/GenBank/DDBJ whole genome shotgun (WGS) entry which is preliminary data.</text>
</comment>
<dbReference type="Pfam" id="PF04568">
    <property type="entry name" value="IATP"/>
    <property type="match status" value="1"/>
</dbReference>
<gene>
    <name evidence="6" type="ORF">DEBURN_LOCUS2258</name>
</gene>
<keyword evidence="3" id="KW-0496">Mitochondrion</keyword>
<protein>
    <recommendedName>
        <fullName evidence="4">ATPase inhibitor, mitochondrial</fullName>
    </recommendedName>
</protein>
<keyword evidence="7" id="KW-1185">Reference proteome</keyword>
<feature type="coiled-coil region" evidence="5">
    <location>
        <begin position="77"/>
        <end position="107"/>
    </location>
</feature>
<evidence type="ECO:0000313" key="6">
    <source>
        <dbReference type="EMBL" id="CAG8453150.1"/>
    </source>
</evidence>
<dbReference type="EMBL" id="CAJVPK010000119">
    <property type="protein sequence ID" value="CAG8453150.1"/>
    <property type="molecule type" value="Genomic_DNA"/>
</dbReference>
<dbReference type="InterPro" id="IPR007648">
    <property type="entry name" value="ATPase_inhibitor_mt"/>
</dbReference>
<keyword evidence="5" id="KW-0175">Coiled coil</keyword>
<dbReference type="OrthoDB" id="5532350at2759"/>
<name>A0A9N8VK13_9GLOM</name>
<organism evidence="6 7">
    <name type="scientific">Diversispora eburnea</name>
    <dbReference type="NCBI Taxonomy" id="1213867"/>
    <lineage>
        <taxon>Eukaryota</taxon>
        <taxon>Fungi</taxon>
        <taxon>Fungi incertae sedis</taxon>
        <taxon>Mucoromycota</taxon>
        <taxon>Glomeromycotina</taxon>
        <taxon>Glomeromycetes</taxon>
        <taxon>Diversisporales</taxon>
        <taxon>Diversisporaceae</taxon>
        <taxon>Diversispora</taxon>
    </lineage>
</organism>
<evidence type="ECO:0000256" key="1">
    <source>
        <dbReference type="ARBA" id="ARBA00004173"/>
    </source>
</evidence>
<dbReference type="GO" id="GO:0005739">
    <property type="term" value="C:mitochondrion"/>
    <property type="evidence" value="ECO:0007669"/>
    <property type="project" value="UniProtKB-SubCell"/>
</dbReference>